<accession>A0A7G1H0P9</accession>
<dbReference type="RefSeq" id="WP_203473334.1">
    <property type="nucleotide sequence ID" value="NZ_AP022873.1"/>
</dbReference>
<sequence length="87" mass="10332">MKPHLIEIREPETQQSIIIDMEGPYHSKNKKIGEHMYGATIYIDGIPYHFEKYIPTEDELNKFGEENEGRPRFSRNGFLYRLVPFTE</sequence>
<dbReference type="Proteomes" id="UP000516360">
    <property type="component" value="Chromosome"/>
</dbReference>
<reference evidence="1 2" key="1">
    <citation type="submission" date="2020-03" db="EMBL/GenBank/DDBJ databases">
        <title>Complete genome sequences of two sulfur-disproportionating bacterial strains T55J and Mzg5.</title>
        <authorList>
            <person name="Umezawa K."/>
            <person name="Kojima H."/>
            <person name="Kato Y."/>
            <person name="Fukui M."/>
        </authorList>
    </citation>
    <scope>NUCLEOTIDE SEQUENCE [LARGE SCALE GENOMIC DNA]</scope>
    <source>
        <strain evidence="1 2">T55J</strain>
    </source>
</reference>
<dbReference type="EMBL" id="AP022873">
    <property type="protein sequence ID" value="BCB95862.1"/>
    <property type="molecule type" value="Genomic_DNA"/>
</dbReference>
<evidence type="ECO:0000313" key="1">
    <source>
        <dbReference type="EMBL" id="BCB95862.1"/>
    </source>
</evidence>
<dbReference type="KEGG" id="dtp:JZK55_07840"/>
<name>A0A7G1H0P9_9BACT</name>
<evidence type="ECO:0000313" key="2">
    <source>
        <dbReference type="Proteomes" id="UP000516360"/>
    </source>
</evidence>
<dbReference type="AlphaFoldDB" id="A0A7G1H0P9"/>
<protein>
    <submittedName>
        <fullName evidence="1">Uncharacterized protein</fullName>
    </submittedName>
</protein>
<gene>
    <name evidence="1" type="ORF">JZK55_07840</name>
</gene>
<organism evidence="1 2">
    <name type="scientific">Dissulfurispira thermophila</name>
    <dbReference type="NCBI Taxonomy" id="2715679"/>
    <lineage>
        <taxon>Bacteria</taxon>
        <taxon>Pseudomonadati</taxon>
        <taxon>Nitrospirota</taxon>
        <taxon>Thermodesulfovibrionia</taxon>
        <taxon>Thermodesulfovibrionales</taxon>
        <taxon>Dissulfurispiraceae</taxon>
        <taxon>Dissulfurispira</taxon>
    </lineage>
</organism>
<proteinExistence type="predicted"/>
<keyword evidence="2" id="KW-1185">Reference proteome</keyword>